<dbReference type="Proteomes" id="UP000267535">
    <property type="component" value="Unassembled WGS sequence"/>
</dbReference>
<keyword evidence="3 5" id="KW-1133">Transmembrane helix</keyword>
<feature type="transmembrane region" description="Helical" evidence="5">
    <location>
        <begin position="143"/>
        <end position="165"/>
    </location>
</feature>
<evidence type="ECO:0000259" key="6">
    <source>
        <dbReference type="Pfam" id="PF04932"/>
    </source>
</evidence>
<feature type="transmembrane region" description="Helical" evidence="5">
    <location>
        <begin position="265"/>
        <end position="286"/>
    </location>
</feature>
<dbReference type="RefSeq" id="WP_124925669.1">
    <property type="nucleotide sequence ID" value="NZ_BMOH01000005.1"/>
</dbReference>
<comment type="subcellular location">
    <subcellularLocation>
        <location evidence="1">Membrane</location>
        <topology evidence="1">Multi-pass membrane protein</topology>
    </subcellularLocation>
</comment>
<feature type="domain" description="O-antigen ligase-related" evidence="6">
    <location>
        <begin position="223"/>
        <end position="372"/>
    </location>
</feature>
<dbReference type="AlphaFoldDB" id="A0A3P1SSM4"/>
<feature type="transmembrane region" description="Helical" evidence="5">
    <location>
        <begin position="393"/>
        <end position="410"/>
    </location>
</feature>
<proteinExistence type="predicted"/>
<feature type="transmembrane region" description="Helical" evidence="5">
    <location>
        <begin position="224"/>
        <end position="253"/>
    </location>
</feature>
<dbReference type="Pfam" id="PF04932">
    <property type="entry name" value="Wzy_C"/>
    <property type="match status" value="1"/>
</dbReference>
<evidence type="ECO:0000256" key="4">
    <source>
        <dbReference type="ARBA" id="ARBA00023136"/>
    </source>
</evidence>
<dbReference type="EMBL" id="RQXV01000003">
    <property type="protein sequence ID" value="RRD00199.1"/>
    <property type="molecule type" value="Genomic_DNA"/>
</dbReference>
<evidence type="ECO:0000313" key="7">
    <source>
        <dbReference type="EMBL" id="RRD00199.1"/>
    </source>
</evidence>
<keyword evidence="8" id="KW-1185">Reference proteome</keyword>
<feature type="transmembrane region" description="Helical" evidence="5">
    <location>
        <begin position="359"/>
        <end position="381"/>
    </location>
</feature>
<dbReference type="InterPro" id="IPR007016">
    <property type="entry name" value="O-antigen_ligase-rel_domated"/>
</dbReference>
<evidence type="ECO:0000256" key="3">
    <source>
        <dbReference type="ARBA" id="ARBA00022989"/>
    </source>
</evidence>
<evidence type="ECO:0000256" key="5">
    <source>
        <dbReference type="SAM" id="Phobius"/>
    </source>
</evidence>
<reference evidence="7 8" key="1">
    <citation type="submission" date="2018-11" db="EMBL/GenBank/DDBJ databases">
        <title>The draft genome sequence of Amphritea balenae JAMM 1525T.</title>
        <authorList>
            <person name="Fang Z."/>
            <person name="Zhang Y."/>
            <person name="Han X."/>
        </authorList>
    </citation>
    <scope>NUCLEOTIDE SEQUENCE [LARGE SCALE GENOMIC DNA]</scope>
    <source>
        <strain evidence="7 8">JAMM 1525</strain>
    </source>
</reference>
<comment type="caution">
    <text evidence="7">The sequence shown here is derived from an EMBL/GenBank/DDBJ whole genome shotgun (WGS) entry which is preliminary data.</text>
</comment>
<name>A0A3P1SSM4_9GAMM</name>
<dbReference type="GO" id="GO:0016874">
    <property type="term" value="F:ligase activity"/>
    <property type="evidence" value="ECO:0007669"/>
    <property type="project" value="UniProtKB-KW"/>
</dbReference>
<feature type="transmembrane region" description="Helical" evidence="5">
    <location>
        <begin position="88"/>
        <end position="113"/>
    </location>
</feature>
<keyword evidence="7" id="KW-0436">Ligase</keyword>
<keyword evidence="4 5" id="KW-0472">Membrane</keyword>
<keyword evidence="2 5" id="KW-0812">Transmembrane</keyword>
<sequence length="447" mass="52290">MYKYTVVMMFVLIFLFLLNRSKAAWIPLILIVYSNINGLLDWEDFALKGMIKFMDYGLVITIFLFFYWKFLCEPRYVDYQRHKYSSYLYNSVVVFFYYYCFLFIYSVLIQGGIEWPIKMGRQFFYGLVFFVAYYVMRVNPVAVFNDIICILKWSTIFFGVCYFGYNLLGWEIYPKGVHEEFLLDVEDVKRNFSGFPVFCFYFIIYLTDRVLSSTTVKFIDVASLFILIGCVLLSLTRGSLILMFAVMLLVLVYRSPMIRSFKRMLFIFALFTIVSPFLVDVFSGHLTALFGRFDEFKVAGYDQSSGYMVRAIEFNNIINNVLDFNPILGFGFTNLNALGLGYQSNVIHGGSPDNGFSNLIGVTGFLGTFLFMCVLVFWLNVNINLQLMKMERFSKVHFIFIIYLVLSFINAASMSYVYLFVVFLVYDLLAYSYYKQMKKSSQSYSKK</sequence>
<feature type="transmembrane region" description="Helical" evidence="5">
    <location>
        <begin position="416"/>
        <end position="434"/>
    </location>
</feature>
<gene>
    <name evidence="7" type="ORF">EHS89_08310</name>
</gene>
<protein>
    <submittedName>
        <fullName evidence="7">O-antigen ligase domain-containing protein</fullName>
    </submittedName>
</protein>
<feature type="transmembrane region" description="Helical" evidence="5">
    <location>
        <begin position="119"/>
        <end position="136"/>
    </location>
</feature>
<feature type="transmembrane region" description="Helical" evidence="5">
    <location>
        <begin position="47"/>
        <end position="68"/>
    </location>
</feature>
<evidence type="ECO:0000256" key="2">
    <source>
        <dbReference type="ARBA" id="ARBA00022692"/>
    </source>
</evidence>
<organism evidence="7 8">
    <name type="scientific">Amphritea balenae</name>
    <dbReference type="NCBI Taxonomy" id="452629"/>
    <lineage>
        <taxon>Bacteria</taxon>
        <taxon>Pseudomonadati</taxon>
        <taxon>Pseudomonadota</taxon>
        <taxon>Gammaproteobacteria</taxon>
        <taxon>Oceanospirillales</taxon>
        <taxon>Oceanospirillaceae</taxon>
        <taxon>Amphritea</taxon>
    </lineage>
</organism>
<dbReference type="GO" id="GO:0016020">
    <property type="term" value="C:membrane"/>
    <property type="evidence" value="ECO:0007669"/>
    <property type="project" value="UniProtKB-SubCell"/>
</dbReference>
<evidence type="ECO:0000256" key="1">
    <source>
        <dbReference type="ARBA" id="ARBA00004141"/>
    </source>
</evidence>
<accession>A0A3P1SSM4</accession>
<evidence type="ECO:0000313" key="8">
    <source>
        <dbReference type="Proteomes" id="UP000267535"/>
    </source>
</evidence>